<name>A0ABS4QFC4_9NOCA</name>
<keyword evidence="1" id="KW-0812">Transmembrane</keyword>
<reference evidence="2 3" key="1">
    <citation type="submission" date="2021-03" db="EMBL/GenBank/DDBJ databases">
        <title>Sequencing the genomes of 1000 actinobacteria strains.</title>
        <authorList>
            <person name="Klenk H.-P."/>
        </authorList>
    </citation>
    <scope>NUCLEOTIDE SEQUENCE [LARGE SCALE GENOMIC DNA]</scope>
    <source>
        <strain evidence="2 3">DSM 45516</strain>
    </source>
</reference>
<dbReference type="InterPro" id="IPR049713">
    <property type="entry name" value="Pr6Pr-like"/>
</dbReference>
<feature type="transmembrane region" description="Helical" evidence="1">
    <location>
        <begin position="81"/>
        <end position="100"/>
    </location>
</feature>
<dbReference type="Proteomes" id="UP001519325">
    <property type="component" value="Unassembled WGS sequence"/>
</dbReference>
<keyword evidence="3" id="KW-1185">Reference proteome</keyword>
<dbReference type="NCBIfam" id="NF038065">
    <property type="entry name" value="Pr6Pr"/>
    <property type="match status" value="1"/>
</dbReference>
<protein>
    <recommendedName>
        <fullName evidence="4">Integral membrane regulator</fullName>
    </recommendedName>
</protein>
<dbReference type="RefSeq" id="WP_209890430.1">
    <property type="nucleotide sequence ID" value="NZ_JAGGMR010000001.1"/>
</dbReference>
<organism evidence="2 3">
    <name type="scientific">Nocardia goodfellowii</name>
    <dbReference type="NCBI Taxonomy" id="882446"/>
    <lineage>
        <taxon>Bacteria</taxon>
        <taxon>Bacillati</taxon>
        <taxon>Actinomycetota</taxon>
        <taxon>Actinomycetes</taxon>
        <taxon>Mycobacteriales</taxon>
        <taxon>Nocardiaceae</taxon>
        <taxon>Nocardia</taxon>
    </lineage>
</organism>
<evidence type="ECO:0008006" key="4">
    <source>
        <dbReference type="Google" id="ProtNLM"/>
    </source>
</evidence>
<feature type="transmembrane region" description="Helical" evidence="1">
    <location>
        <begin position="179"/>
        <end position="203"/>
    </location>
</feature>
<evidence type="ECO:0000256" key="1">
    <source>
        <dbReference type="SAM" id="Phobius"/>
    </source>
</evidence>
<comment type="caution">
    <text evidence="2">The sequence shown here is derived from an EMBL/GenBank/DDBJ whole genome shotgun (WGS) entry which is preliminary data.</text>
</comment>
<proteinExistence type="predicted"/>
<feature type="transmembrane region" description="Helical" evidence="1">
    <location>
        <begin position="146"/>
        <end position="167"/>
    </location>
</feature>
<gene>
    <name evidence="2" type="ORF">BJ987_003281</name>
</gene>
<dbReference type="EMBL" id="JAGGMR010000001">
    <property type="protein sequence ID" value="MBP2190380.1"/>
    <property type="molecule type" value="Genomic_DNA"/>
</dbReference>
<evidence type="ECO:0000313" key="3">
    <source>
        <dbReference type="Proteomes" id="UP001519325"/>
    </source>
</evidence>
<sequence length="223" mass="24364">MHAVEVSPSSVRSPHWLRALRIAFAGLGLLALIAGSVQQAGTYGYTTANYFSYFTIQANILAMVILLLGGLRDPSGRRWQLWRGAATLYLVLTGIVYAVLLSHMTPRAQDPWVDDVLHRVLPIVMVADWTVAPYALGLSARLVGTWLAYPAAYGAYTLFRGPIVNWYPYPFLDPRGQGYVSLTIGLVVLGVAFALLAVAVLALGELAGRWCGAAESDKQRWLE</sequence>
<keyword evidence="1" id="KW-0472">Membrane</keyword>
<feature type="transmembrane region" description="Helical" evidence="1">
    <location>
        <begin position="20"/>
        <end position="38"/>
    </location>
</feature>
<evidence type="ECO:0000313" key="2">
    <source>
        <dbReference type="EMBL" id="MBP2190380.1"/>
    </source>
</evidence>
<accession>A0ABS4QFC4</accession>
<keyword evidence="1" id="KW-1133">Transmembrane helix</keyword>
<feature type="transmembrane region" description="Helical" evidence="1">
    <location>
        <begin position="50"/>
        <end position="69"/>
    </location>
</feature>